<dbReference type="AlphaFoldDB" id="A0AAW1YYV0"/>
<dbReference type="SUPFAM" id="SSF57256">
    <property type="entry name" value="Elafin-like"/>
    <property type="match status" value="1"/>
</dbReference>
<comment type="caution">
    <text evidence="3">The sequence shown here is derived from an EMBL/GenBank/DDBJ whole genome shotgun (WGS) entry which is preliminary data.</text>
</comment>
<keyword evidence="4" id="KW-1185">Reference proteome</keyword>
<sequence length="69" mass="7206">MTARVYCAVLLCLSGCFSTTDAAPGQNFTVAVYAAGKVKIVGYRRGCASDRDCTGGYRCCGDVCMPPPS</sequence>
<dbReference type="GO" id="GO:0005576">
    <property type="term" value="C:extracellular region"/>
    <property type="evidence" value="ECO:0007669"/>
    <property type="project" value="InterPro"/>
</dbReference>
<reference evidence="3 4" key="1">
    <citation type="submission" date="2024-05" db="EMBL/GenBank/DDBJ databases">
        <title>A high-quality chromosomal-level genome assembly of Topmouth culter (Culter alburnus).</title>
        <authorList>
            <person name="Zhao H."/>
        </authorList>
    </citation>
    <scope>NUCLEOTIDE SEQUENCE [LARGE SCALE GENOMIC DNA]</scope>
    <source>
        <strain evidence="3">CATC2023</strain>
        <tissue evidence="3">Muscle</tissue>
    </source>
</reference>
<accession>A0AAW1YYV0</accession>
<dbReference type="InterPro" id="IPR036645">
    <property type="entry name" value="Elafin-like_sf"/>
</dbReference>
<feature type="domain" description="WAP" evidence="2">
    <location>
        <begin position="45"/>
        <end position="65"/>
    </location>
</feature>
<dbReference type="EMBL" id="JAWDJR010000022">
    <property type="protein sequence ID" value="KAK9953772.1"/>
    <property type="molecule type" value="Genomic_DNA"/>
</dbReference>
<feature type="chain" id="PRO_5043475262" description="WAP domain-containing protein" evidence="1">
    <location>
        <begin position="23"/>
        <end position="69"/>
    </location>
</feature>
<keyword evidence="1" id="KW-0732">Signal</keyword>
<evidence type="ECO:0000256" key="1">
    <source>
        <dbReference type="SAM" id="SignalP"/>
    </source>
</evidence>
<organism evidence="3 4">
    <name type="scientific">Culter alburnus</name>
    <name type="common">Topmouth culter</name>
    <dbReference type="NCBI Taxonomy" id="194366"/>
    <lineage>
        <taxon>Eukaryota</taxon>
        <taxon>Metazoa</taxon>
        <taxon>Chordata</taxon>
        <taxon>Craniata</taxon>
        <taxon>Vertebrata</taxon>
        <taxon>Euteleostomi</taxon>
        <taxon>Actinopterygii</taxon>
        <taxon>Neopterygii</taxon>
        <taxon>Teleostei</taxon>
        <taxon>Ostariophysi</taxon>
        <taxon>Cypriniformes</taxon>
        <taxon>Xenocyprididae</taxon>
        <taxon>Xenocypridinae</taxon>
        <taxon>Culter</taxon>
    </lineage>
</organism>
<feature type="non-terminal residue" evidence="3">
    <location>
        <position position="69"/>
    </location>
</feature>
<gene>
    <name evidence="3" type="ORF">ABG768_015899</name>
</gene>
<protein>
    <recommendedName>
        <fullName evidence="2">WAP domain-containing protein</fullName>
    </recommendedName>
</protein>
<dbReference type="GO" id="GO:0030414">
    <property type="term" value="F:peptidase inhibitor activity"/>
    <property type="evidence" value="ECO:0007669"/>
    <property type="project" value="InterPro"/>
</dbReference>
<evidence type="ECO:0000313" key="4">
    <source>
        <dbReference type="Proteomes" id="UP001479290"/>
    </source>
</evidence>
<dbReference type="Pfam" id="PF00095">
    <property type="entry name" value="WAP"/>
    <property type="match status" value="1"/>
</dbReference>
<name>A0AAW1YYV0_CULAL</name>
<evidence type="ECO:0000313" key="3">
    <source>
        <dbReference type="EMBL" id="KAK9953772.1"/>
    </source>
</evidence>
<dbReference type="InterPro" id="IPR008197">
    <property type="entry name" value="WAP_dom"/>
</dbReference>
<dbReference type="Proteomes" id="UP001479290">
    <property type="component" value="Unassembled WGS sequence"/>
</dbReference>
<feature type="signal peptide" evidence="1">
    <location>
        <begin position="1"/>
        <end position="22"/>
    </location>
</feature>
<evidence type="ECO:0000259" key="2">
    <source>
        <dbReference type="Pfam" id="PF00095"/>
    </source>
</evidence>
<proteinExistence type="predicted"/>